<organism evidence="7 8">
    <name type="scientific">Roseospira goensis</name>
    <dbReference type="NCBI Taxonomy" id="391922"/>
    <lineage>
        <taxon>Bacteria</taxon>
        <taxon>Pseudomonadati</taxon>
        <taxon>Pseudomonadota</taxon>
        <taxon>Alphaproteobacteria</taxon>
        <taxon>Rhodospirillales</taxon>
        <taxon>Rhodospirillaceae</taxon>
        <taxon>Roseospira</taxon>
    </lineage>
</organism>
<dbReference type="GO" id="GO:0008276">
    <property type="term" value="F:protein methyltransferase activity"/>
    <property type="evidence" value="ECO:0007669"/>
    <property type="project" value="UniProtKB-UniRule"/>
</dbReference>
<evidence type="ECO:0000256" key="5">
    <source>
        <dbReference type="ARBA" id="ARBA00022691"/>
    </source>
</evidence>
<evidence type="ECO:0000256" key="1">
    <source>
        <dbReference type="ARBA" id="ARBA00009741"/>
    </source>
</evidence>
<dbReference type="PANTHER" id="PTHR43648:SF1">
    <property type="entry name" value="ELECTRON TRANSFER FLAVOPROTEIN BETA SUBUNIT LYSINE METHYLTRANSFERASE"/>
    <property type="match status" value="1"/>
</dbReference>
<dbReference type="CDD" id="cd02440">
    <property type="entry name" value="AdoMet_MTases"/>
    <property type="match status" value="1"/>
</dbReference>
<dbReference type="Pfam" id="PF06325">
    <property type="entry name" value="PrmA"/>
    <property type="match status" value="1"/>
</dbReference>
<evidence type="ECO:0000256" key="2">
    <source>
        <dbReference type="ARBA" id="ARBA00022490"/>
    </source>
</evidence>
<evidence type="ECO:0000256" key="3">
    <source>
        <dbReference type="ARBA" id="ARBA00022603"/>
    </source>
</evidence>
<dbReference type="GO" id="GO:0032259">
    <property type="term" value="P:methylation"/>
    <property type="evidence" value="ECO:0007669"/>
    <property type="project" value="UniProtKB-KW"/>
</dbReference>
<dbReference type="AlphaFoldDB" id="A0A7W6S158"/>
<keyword evidence="8" id="KW-1185">Reference proteome</keyword>
<dbReference type="GO" id="GO:0005737">
    <property type="term" value="C:cytoplasm"/>
    <property type="evidence" value="ECO:0007669"/>
    <property type="project" value="UniProtKB-SubCell"/>
</dbReference>
<comment type="catalytic activity">
    <reaction evidence="6">
        <text>L-lysyl-[protein] + 3 S-adenosyl-L-methionine = N(6),N(6),N(6)-trimethyl-L-lysyl-[protein] + 3 S-adenosyl-L-homocysteine + 3 H(+)</text>
        <dbReference type="Rhea" id="RHEA:54192"/>
        <dbReference type="Rhea" id="RHEA-COMP:9752"/>
        <dbReference type="Rhea" id="RHEA-COMP:13826"/>
        <dbReference type="ChEBI" id="CHEBI:15378"/>
        <dbReference type="ChEBI" id="CHEBI:29969"/>
        <dbReference type="ChEBI" id="CHEBI:57856"/>
        <dbReference type="ChEBI" id="CHEBI:59789"/>
        <dbReference type="ChEBI" id="CHEBI:61961"/>
    </reaction>
</comment>
<evidence type="ECO:0000313" key="8">
    <source>
        <dbReference type="Proteomes" id="UP000555728"/>
    </source>
</evidence>
<name>A0A7W6S158_9PROT</name>
<evidence type="ECO:0000256" key="4">
    <source>
        <dbReference type="ARBA" id="ARBA00022679"/>
    </source>
</evidence>
<dbReference type="Gene3D" id="3.40.50.150">
    <property type="entry name" value="Vaccinia Virus protein VP39"/>
    <property type="match status" value="1"/>
</dbReference>
<reference evidence="7 8" key="1">
    <citation type="submission" date="2020-08" db="EMBL/GenBank/DDBJ databases">
        <title>Genome sequencing of Purple Non-Sulfur Bacteria from various extreme environments.</title>
        <authorList>
            <person name="Mayer M."/>
        </authorList>
    </citation>
    <scope>NUCLEOTIDE SEQUENCE [LARGE SCALE GENOMIC DNA]</scope>
    <source>
        <strain evidence="7 8">JA135</strain>
    </source>
</reference>
<keyword evidence="2 6" id="KW-0963">Cytoplasm</keyword>
<keyword evidence="4 6" id="KW-0808">Transferase</keyword>
<keyword evidence="7" id="KW-0689">Ribosomal protein</keyword>
<dbReference type="PANTHER" id="PTHR43648">
    <property type="entry name" value="ELECTRON TRANSFER FLAVOPROTEIN BETA SUBUNIT LYSINE METHYLTRANSFERASE"/>
    <property type="match status" value="1"/>
</dbReference>
<gene>
    <name evidence="6" type="primary">prmA</name>
    <name evidence="7" type="ORF">GGD88_002731</name>
</gene>
<evidence type="ECO:0000313" key="7">
    <source>
        <dbReference type="EMBL" id="MBB4286988.1"/>
    </source>
</evidence>
<keyword evidence="3 6" id="KW-0489">Methyltransferase</keyword>
<protein>
    <recommendedName>
        <fullName evidence="6">Ribosomal protein L11 methyltransferase</fullName>
        <shortName evidence="6">L11 Mtase</shortName>
        <ecNumber evidence="6">2.1.1.-</ecNumber>
    </recommendedName>
</protein>
<sequence length="303" mass="32917">MADLWRVDVVVPAAAVPTFEAALDDQCDALLCFEIADDGPERGAWRLEGVSAQAPDRARLDLALTLATRAAGLPDAPPVTVERLGPRDWVADNLRAFPPLDVGRFHLRGSHVTTPPPAGARRLVVDAATAFGSGEHPTTEGCLRALDDLGKQRWGHRRRPRRVLDMGCGTAVLAMAAAAQWHRPVLAVDMDAEAVRVARDNVRRNGLAACVDVLRSDGFRDRRVRAGGPYDLILANILARPLAAMARSAARTLAPGGRIVLSGLLASQEARVANAYRRHGLVLERRYPIAEWMTLVLRKPARR</sequence>
<feature type="binding site" evidence="6">
    <location>
        <position position="167"/>
    </location>
    <ligand>
        <name>S-adenosyl-L-methionine</name>
        <dbReference type="ChEBI" id="CHEBI:59789"/>
    </ligand>
</feature>
<evidence type="ECO:0000256" key="6">
    <source>
        <dbReference type="HAMAP-Rule" id="MF_00735"/>
    </source>
</evidence>
<comment type="subcellular location">
    <subcellularLocation>
        <location evidence="6">Cytoplasm</location>
    </subcellularLocation>
</comment>
<accession>A0A7W6S158</accession>
<dbReference type="HAMAP" id="MF_00735">
    <property type="entry name" value="Methyltr_PrmA"/>
    <property type="match status" value="1"/>
</dbReference>
<comment type="caution">
    <text evidence="7">The sequence shown here is derived from an EMBL/GenBank/DDBJ whole genome shotgun (WGS) entry which is preliminary data.</text>
</comment>
<dbReference type="RefSeq" id="WP_184436315.1">
    <property type="nucleotide sequence ID" value="NZ_JACIGI010000025.1"/>
</dbReference>
<comment type="function">
    <text evidence="6">Methylates ribosomal protein L11.</text>
</comment>
<proteinExistence type="inferred from homology"/>
<dbReference type="InterPro" id="IPR029063">
    <property type="entry name" value="SAM-dependent_MTases_sf"/>
</dbReference>
<dbReference type="InterPro" id="IPR004498">
    <property type="entry name" value="Ribosomal_PrmA_MeTrfase"/>
</dbReference>
<dbReference type="InterPro" id="IPR050078">
    <property type="entry name" value="Ribosomal_L11_MeTrfase_PrmA"/>
</dbReference>
<dbReference type="EMBL" id="JACIGI010000025">
    <property type="protein sequence ID" value="MBB4286988.1"/>
    <property type="molecule type" value="Genomic_DNA"/>
</dbReference>
<feature type="binding site" evidence="6">
    <location>
        <position position="236"/>
    </location>
    <ligand>
        <name>S-adenosyl-L-methionine</name>
        <dbReference type="ChEBI" id="CHEBI:59789"/>
    </ligand>
</feature>
<dbReference type="Proteomes" id="UP000555728">
    <property type="component" value="Unassembled WGS sequence"/>
</dbReference>
<dbReference type="EC" id="2.1.1.-" evidence="6"/>
<keyword evidence="5 6" id="KW-0949">S-adenosyl-L-methionine</keyword>
<comment type="similarity">
    <text evidence="1 6">Belongs to the methyltransferase superfamily. PrmA family.</text>
</comment>
<keyword evidence="7" id="KW-0687">Ribonucleoprotein</keyword>
<dbReference type="SUPFAM" id="SSF53335">
    <property type="entry name" value="S-adenosyl-L-methionine-dependent methyltransferases"/>
    <property type="match status" value="1"/>
</dbReference>
<feature type="binding site" evidence="6">
    <location>
        <position position="189"/>
    </location>
    <ligand>
        <name>S-adenosyl-L-methionine</name>
        <dbReference type="ChEBI" id="CHEBI:59789"/>
    </ligand>
</feature>
<dbReference type="GO" id="GO:0005840">
    <property type="term" value="C:ribosome"/>
    <property type="evidence" value="ECO:0007669"/>
    <property type="project" value="UniProtKB-KW"/>
</dbReference>
<feature type="binding site" evidence="6">
    <location>
        <position position="139"/>
    </location>
    <ligand>
        <name>S-adenosyl-L-methionine</name>
        <dbReference type="ChEBI" id="CHEBI:59789"/>
    </ligand>
</feature>